<gene>
    <name evidence="2" type="ORF">FA15DRAFT_593881</name>
</gene>
<feature type="region of interest" description="Disordered" evidence="1">
    <location>
        <begin position="163"/>
        <end position="184"/>
    </location>
</feature>
<name>A0A5C3KST9_COPMA</name>
<dbReference type="AlphaFoldDB" id="A0A5C3KST9"/>
<sequence>MDCRFVIDEETYIKWDLDKFATRAGDFVSTDVKQRQSNLDLRLLCFHTDRVQEILSSLKQDATLTDIAAVLSDLQQTWPPPQDYIVILNPDHASKQRIWISYKLRPTVQLENHLTIGENVLRIIQLTDLAQFTFVLYACERQTTELDEFLVRARRALRNEELPEDDRMDTVGDDDESHRKRPPIPSVAVTVRLDGY</sequence>
<organism evidence="2 3">
    <name type="scientific">Coprinopsis marcescibilis</name>
    <name type="common">Agaric fungus</name>
    <name type="synonym">Psathyrella marcescibilis</name>
    <dbReference type="NCBI Taxonomy" id="230819"/>
    <lineage>
        <taxon>Eukaryota</taxon>
        <taxon>Fungi</taxon>
        <taxon>Dikarya</taxon>
        <taxon>Basidiomycota</taxon>
        <taxon>Agaricomycotina</taxon>
        <taxon>Agaricomycetes</taxon>
        <taxon>Agaricomycetidae</taxon>
        <taxon>Agaricales</taxon>
        <taxon>Agaricineae</taxon>
        <taxon>Psathyrellaceae</taxon>
        <taxon>Coprinopsis</taxon>
    </lineage>
</organism>
<dbReference type="Proteomes" id="UP000307440">
    <property type="component" value="Unassembled WGS sequence"/>
</dbReference>
<accession>A0A5C3KST9</accession>
<proteinExistence type="predicted"/>
<dbReference type="OrthoDB" id="3061973at2759"/>
<evidence type="ECO:0000256" key="1">
    <source>
        <dbReference type="SAM" id="MobiDB-lite"/>
    </source>
</evidence>
<feature type="compositionally biased region" description="Acidic residues" evidence="1">
    <location>
        <begin position="163"/>
        <end position="175"/>
    </location>
</feature>
<dbReference type="EMBL" id="ML210215">
    <property type="protein sequence ID" value="TFK23631.1"/>
    <property type="molecule type" value="Genomic_DNA"/>
</dbReference>
<dbReference type="STRING" id="230819.A0A5C3KST9"/>
<evidence type="ECO:0000313" key="3">
    <source>
        <dbReference type="Proteomes" id="UP000307440"/>
    </source>
</evidence>
<protein>
    <submittedName>
        <fullName evidence="2">Uncharacterized protein</fullName>
    </submittedName>
</protein>
<reference evidence="2 3" key="1">
    <citation type="journal article" date="2019" name="Nat. Ecol. Evol.">
        <title>Megaphylogeny resolves global patterns of mushroom evolution.</title>
        <authorList>
            <person name="Varga T."/>
            <person name="Krizsan K."/>
            <person name="Foldi C."/>
            <person name="Dima B."/>
            <person name="Sanchez-Garcia M."/>
            <person name="Sanchez-Ramirez S."/>
            <person name="Szollosi G.J."/>
            <person name="Szarkandi J.G."/>
            <person name="Papp V."/>
            <person name="Albert L."/>
            <person name="Andreopoulos W."/>
            <person name="Angelini C."/>
            <person name="Antonin V."/>
            <person name="Barry K.W."/>
            <person name="Bougher N.L."/>
            <person name="Buchanan P."/>
            <person name="Buyck B."/>
            <person name="Bense V."/>
            <person name="Catcheside P."/>
            <person name="Chovatia M."/>
            <person name="Cooper J."/>
            <person name="Damon W."/>
            <person name="Desjardin D."/>
            <person name="Finy P."/>
            <person name="Geml J."/>
            <person name="Haridas S."/>
            <person name="Hughes K."/>
            <person name="Justo A."/>
            <person name="Karasinski D."/>
            <person name="Kautmanova I."/>
            <person name="Kiss B."/>
            <person name="Kocsube S."/>
            <person name="Kotiranta H."/>
            <person name="LaButti K.M."/>
            <person name="Lechner B.E."/>
            <person name="Liimatainen K."/>
            <person name="Lipzen A."/>
            <person name="Lukacs Z."/>
            <person name="Mihaltcheva S."/>
            <person name="Morgado L.N."/>
            <person name="Niskanen T."/>
            <person name="Noordeloos M.E."/>
            <person name="Ohm R.A."/>
            <person name="Ortiz-Santana B."/>
            <person name="Ovrebo C."/>
            <person name="Racz N."/>
            <person name="Riley R."/>
            <person name="Savchenko A."/>
            <person name="Shiryaev A."/>
            <person name="Soop K."/>
            <person name="Spirin V."/>
            <person name="Szebenyi C."/>
            <person name="Tomsovsky M."/>
            <person name="Tulloss R.E."/>
            <person name="Uehling J."/>
            <person name="Grigoriev I.V."/>
            <person name="Vagvolgyi C."/>
            <person name="Papp T."/>
            <person name="Martin F.M."/>
            <person name="Miettinen O."/>
            <person name="Hibbett D.S."/>
            <person name="Nagy L.G."/>
        </authorList>
    </citation>
    <scope>NUCLEOTIDE SEQUENCE [LARGE SCALE GENOMIC DNA]</scope>
    <source>
        <strain evidence="2 3">CBS 121175</strain>
    </source>
</reference>
<evidence type="ECO:0000313" key="2">
    <source>
        <dbReference type="EMBL" id="TFK23631.1"/>
    </source>
</evidence>
<keyword evidence="3" id="KW-1185">Reference proteome</keyword>